<dbReference type="AlphaFoldDB" id="A0A427TWS7"/>
<evidence type="ECO:0000313" key="2">
    <source>
        <dbReference type="EMBL" id="RSD28605.1"/>
    </source>
</evidence>
<dbReference type="RefSeq" id="WP_125478567.1">
    <property type="nucleotide sequence ID" value="NZ_RSFW01000006.1"/>
</dbReference>
<gene>
    <name evidence="2" type="ORF">EJA10_03230</name>
</gene>
<comment type="caution">
    <text evidence="2">The sequence shown here is derived from an EMBL/GenBank/DDBJ whole genome shotgun (WGS) entry which is preliminary data.</text>
</comment>
<feature type="transmembrane region" description="Helical" evidence="1">
    <location>
        <begin position="61"/>
        <end position="81"/>
    </location>
</feature>
<keyword evidence="1" id="KW-1133">Transmembrane helix</keyword>
<feature type="transmembrane region" description="Helical" evidence="1">
    <location>
        <begin position="29"/>
        <end position="49"/>
    </location>
</feature>
<reference evidence="3" key="1">
    <citation type="submission" date="2018-12" db="EMBL/GenBank/DDBJ databases">
        <title>Bacillus chawlae sp. nov., Bacillus glennii sp. nov., and Bacillus saganii sp. nov. Isolated from the Vehicle Assembly Building at Kennedy Space Center where the Viking Spacecraft were Assembled.</title>
        <authorList>
            <person name="Seuylemezian A."/>
            <person name="Vaishampayan P."/>
        </authorList>
    </citation>
    <scope>NUCLEOTIDE SEQUENCE [LARGE SCALE GENOMIC DNA]</scope>
    <source>
        <strain evidence="3">DSM 13966</strain>
    </source>
</reference>
<evidence type="ECO:0000256" key="1">
    <source>
        <dbReference type="SAM" id="Phobius"/>
    </source>
</evidence>
<sequence>MLIRKIVSALLTTVIMVILYSLPESIGLGLFFGMYLLPILLIYGIPASILSDMLTMRSSGYPRMATAALIHIFPAALFVAIPTFIEQGNLLTGLWSNAFFLLSAVISSFIFWCFDELMKSKRIRGKCLGVFKRIGDLRI</sequence>
<feature type="transmembrane region" description="Helical" evidence="1">
    <location>
        <begin position="7"/>
        <end position="23"/>
    </location>
</feature>
<keyword evidence="1" id="KW-0812">Transmembrane</keyword>
<evidence type="ECO:0000313" key="3">
    <source>
        <dbReference type="Proteomes" id="UP000279911"/>
    </source>
</evidence>
<organism evidence="2 3">
    <name type="scientific">Mesobacillus subterraneus</name>
    <dbReference type="NCBI Taxonomy" id="285983"/>
    <lineage>
        <taxon>Bacteria</taxon>
        <taxon>Bacillati</taxon>
        <taxon>Bacillota</taxon>
        <taxon>Bacilli</taxon>
        <taxon>Bacillales</taxon>
        <taxon>Bacillaceae</taxon>
        <taxon>Mesobacillus</taxon>
    </lineage>
</organism>
<keyword evidence="1" id="KW-0472">Membrane</keyword>
<protein>
    <submittedName>
        <fullName evidence="2">Uncharacterized protein</fullName>
    </submittedName>
</protein>
<dbReference type="EMBL" id="RSFW01000006">
    <property type="protein sequence ID" value="RSD28605.1"/>
    <property type="molecule type" value="Genomic_DNA"/>
</dbReference>
<dbReference type="OrthoDB" id="2880747at2"/>
<accession>A0A427TWS7</accession>
<dbReference type="Proteomes" id="UP000279911">
    <property type="component" value="Unassembled WGS sequence"/>
</dbReference>
<feature type="transmembrane region" description="Helical" evidence="1">
    <location>
        <begin position="93"/>
        <end position="114"/>
    </location>
</feature>
<proteinExistence type="predicted"/>
<name>A0A427TWS7_9BACI</name>